<sequence length="187" mass="21606">MPYIGGKKSIHNGEGGTYDCIFLFALYEALNHKPTMQDIYDLNCSVFLPSFEKLKKWKFIDANHALILRIIHFVFRVAAWMGRKDRKTETGFIMCVEPFVKTEGIHYRFDRCPIAEFAKAHHLLHLMPALCNGDYPAMEDLHATLIRKNTCANGDVCDYWIVGDKSEIAKTHPRKTDDAGYWYNKNL</sequence>
<evidence type="ECO:0008006" key="3">
    <source>
        <dbReference type="Google" id="ProtNLM"/>
    </source>
</evidence>
<reference evidence="1 2" key="1">
    <citation type="submission" date="2018-11" db="EMBL/GenBank/DDBJ databases">
        <title>Clostridium sp. nov., a member of the family Erysipelotrichaceae isolated from pig faeces.</title>
        <authorList>
            <person name="Chang Y.-H."/>
        </authorList>
    </citation>
    <scope>NUCLEOTIDE SEQUENCE [LARGE SCALE GENOMIC DNA]</scope>
    <source>
        <strain evidence="1 2">YH-panp20</strain>
    </source>
</reference>
<dbReference type="Pfam" id="PF14196">
    <property type="entry name" value="ATC_hydrolase"/>
    <property type="match status" value="1"/>
</dbReference>
<dbReference type="OrthoDB" id="1495276at2"/>
<evidence type="ECO:0000313" key="1">
    <source>
        <dbReference type="EMBL" id="RNM30324.1"/>
    </source>
</evidence>
<proteinExistence type="predicted"/>
<dbReference type="Proteomes" id="UP000276568">
    <property type="component" value="Unassembled WGS sequence"/>
</dbReference>
<gene>
    <name evidence="1" type="ORF">EDX97_05890</name>
</gene>
<dbReference type="EMBL" id="RJQC01000002">
    <property type="protein sequence ID" value="RNM30324.1"/>
    <property type="molecule type" value="Genomic_DNA"/>
</dbReference>
<name>A0A3N0I002_9FIRM</name>
<comment type="caution">
    <text evidence="1">The sequence shown here is derived from an EMBL/GenBank/DDBJ whole genome shotgun (WGS) entry which is preliminary data.</text>
</comment>
<accession>A0A3N0I002</accession>
<dbReference type="AlphaFoldDB" id="A0A3N0I002"/>
<dbReference type="InterPro" id="IPR026002">
    <property type="entry name" value="ATC_hydrolase-like"/>
</dbReference>
<dbReference type="RefSeq" id="WP_148039805.1">
    <property type="nucleotide sequence ID" value="NZ_RJQC01000002.1"/>
</dbReference>
<organism evidence="1 2">
    <name type="scientific">Absicoccus porci</name>
    <dbReference type="NCBI Taxonomy" id="2486576"/>
    <lineage>
        <taxon>Bacteria</taxon>
        <taxon>Bacillati</taxon>
        <taxon>Bacillota</taxon>
        <taxon>Erysipelotrichia</taxon>
        <taxon>Erysipelotrichales</taxon>
        <taxon>Erysipelotrichaceae</taxon>
        <taxon>Absicoccus</taxon>
    </lineage>
</organism>
<evidence type="ECO:0000313" key="2">
    <source>
        <dbReference type="Proteomes" id="UP000276568"/>
    </source>
</evidence>
<protein>
    <recommendedName>
        <fullName evidence="3">L-2-amino-thiazoline-4-carboxylic acid hydrolase</fullName>
    </recommendedName>
</protein>
<keyword evidence="2" id="KW-1185">Reference proteome</keyword>